<evidence type="ECO:0000256" key="1">
    <source>
        <dbReference type="SAM" id="MobiDB-lite"/>
    </source>
</evidence>
<dbReference type="Proteomes" id="UP000636264">
    <property type="component" value="Unassembled WGS sequence"/>
</dbReference>
<dbReference type="EMBL" id="BMIF01000033">
    <property type="protein sequence ID" value="GGA82881.1"/>
    <property type="molecule type" value="Genomic_DNA"/>
</dbReference>
<keyword evidence="3" id="KW-1185">Reference proteome</keyword>
<dbReference type="AlphaFoldDB" id="A0A916S3Y2"/>
<reference evidence="2" key="2">
    <citation type="submission" date="2020-09" db="EMBL/GenBank/DDBJ databases">
        <authorList>
            <person name="Sun Q."/>
            <person name="Zhou Y."/>
        </authorList>
    </citation>
    <scope>NUCLEOTIDE SEQUENCE</scope>
    <source>
        <strain evidence="2">CGMCC 1.15320</strain>
    </source>
</reference>
<organism evidence="2 3">
    <name type="scientific">Nitratireductor aestuarii</name>
    <dbReference type="NCBI Taxonomy" id="1735103"/>
    <lineage>
        <taxon>Bacteria</taxon>
        <taxon>Pseudomonadati</taxon>
        <taxon>Pseudomonadota</taxon>
        <taxon>Alphaproteobacteria</taxon>
        <taxon>Hyphomicrobiales</taxon>
        <taxon>Phyllobacteriaceae</taxon>
        <taxon>Nitratireductor</taxon>
    </lineage>
</organism>
<name>A0A916S3Y2_9HYPH</name>
<accession>A0A916S3Y2</accession>
<feature type="region of interest" description="Disordered" evidence="1">
    <location>
        <begin position="90"/>
        <end position="112"/>
    </location>
</feature>
<gene>
    <name evidence="2" type="ORF">GCM10011385_41350</name>
</gene>
<evidence type="ECO:0000313" key="3">
    <source>
        <dbReference type="Proteomes" id="UP000636264"/>
    </source>
</evidence>
<comment type="caution">
    <text evidence="2">The sequence shown here is derived from an EMBL/GenBank/DDBJ whole genome shotgun (WGS) entry which is preliminary data.</text>
</comment>
<evidence type="ECO:0000313" key="2">
    <source>
        <dbReference type="EMBL" id="GGA82881.1"/>
    </source>
</evidence>
<sequence length="112" mass="12353">MTKQLFEGADVPRLTIPKRPLSRLALLPSCCIEINNISNGADDRALGVFKLYLDGGNVDWSRAHIAEEAARLESQPRAACDQHRGTKLPAIARDEDLQIDNPDNQGANPSYR</sequence>
<proteinExistence type="predicted"/>
<reference evidence="2" key="1">
    <citation type="journal article" date="2014" name="Int. J. Syst. Evol. Microbiol.">
        <title>Complete genome sequence of Corynebacterium casei LMG S-19264T (=DSM 44701T), isolated from a smear-ripened cheese.</title>
        <authorList>
            <consortium name="US DOE Joint Genome Institute (JGI-PGF)"/>
            <person name="Walter F."/>
            <person name="Albersmeier A."/>
            <person name="Kalinowski J."/>
            <person name="Ruckert C."/>
        </authorList>
    </citation>
    <scope>NUCLEOTIDE SEQUENCE</scope>
    <source>
        <strain evidence="2">CGMCC 1.15320</strain>
    </source>
</reference>
<protein>
    <submittedName>
        <fullName evidence="2">Uncharacterized protein</fullName>
    </submittedName>
</protein>
<feature type="compositionally biased region" description="Polar residues" evidence="1">
    <location>
        <begin position="101"/>
        <end position="112"/>
    </location>
</feature>